<accession>A0A3E4IAH0</accession>
<dbReference type="Proteomes" id="UP000285013">
    <property type="component" value="Unassembled WGS sequence"/>
</dbReference>
<dbReference type="GeneID" id="26161081"/>
<proteinExistence type="predicted"/>
<evidence type="ECO:0000313" key="2">
    <source>
        <dbReference type="EMBL" id="RHN02442.1"/>
    </source>
</evidence>
<comment type="caution">
    <text evidence="2">The sequence shown here is derived from an EMBL/GenBank/DDBJ whole genome shotgun (WGS) entry which is preliminary data.</text>
</comment>
<reference evidence="3 4" key="1">
    <citation type="submission" date="2018-08" db="EMBL/GenBank/DDBJ databases">
        <title>A genome reference for cultivated species of the human gut microbiota.</title>
        <authorList>
            <person name="Zou Y."/>
            <person name="Xue W."/>
            <person name="Luo G."/>
        </authorList>
    </citation>
    <scope>NUCLEOTIDE SEQUENCE [LARGE SCALE GENOMIC DNA]</scope>
    <source>
        <strain evidence="2 4">AF31-23</strain>
        <strain evidence="1 3">AF36-16BH</strain>
    </source>
</reference>
<dbReference type="EMBL" id="QRPE01000040">
    <property type="protein sequence ID" value="RHL86510.1"/>
    <property type="molecule type" value="Genomic_DNA"/>
</dbReference>
<sequence>MKNVFYFWICMAVWLLSACSSQKKGDGEDVQVLMKDSVDANGLQRMQVSDSKMSFTYNGKEYHSHVVRRPDDSLPVVTNEQGEKFVDNRITLRITSGGKSIVNKEFTKESFASLVDAKFLKHSILEGLVYDKNTSKGMVYAASICYPQSDLYIPLSITVSADGKISIAKEELLEEVYETDSI</sequence>
<organism evidence="2 4">
    <name type="scientific">Bacteroides intestinalis</name>
    <dbReference type="NCBI Taxonomy" id="329854"/>
    <lineage>
        <taxon>Bacteria</taxon>
        <taxon>Pseudomonadati</taxon>
        <taxon>Bacteroidota</taxon>
        <taxon>Bacteroidia</taxon>
        <taxon>Bacteroidales</taxon>
        <taxon>Bacteroidaceae</taxon>
        <taxon>Bacteroides</taxon>
    </lineage>
</organism>
<dbReference type="Gene3D" id="2.40.128.510">
    <property type="entry name" value="Protein of unknown function DUF4738"/>
    <property type="match status" value="1"/>
</dbReference>
<protein>
    <submittedName>
        <fullName evidence="2">DUF4738 domain-containing protein</fullName>
    </submittedName>
</protein>
<name>A0A3E4IAH0_9BACE</name>
<evidence type="ECO:0000313" key="4">
    <source>
        <dbReference type="Proteomes" id="UP000286003"/>
    </source>
</evidence>
<dbReference type="Proteomes" id="UP000286003">
    <property type="component" value="Unassembled WGS sequence"/>
</dbReference>
<dbReference type="Pfam" id="PF15889">
    <property type="entry name" value="DUF4738"/>
    <property type="match status" value="1"/>
</dbReference>
<gene>
    <name evidence="2" type="ORF">DWZ32_20740</name>
    <name evidence="1" type="ORF">DWZ95_22125</name>
</gene>
<dbReference type="EMBL" id="QRQM01000033">
    <property type="protein sequence ID" value="RHN02442.1"/>
    <property type="molecule type" value="Genomic_DNA"/>
</dbReference>
<dbReference type="InterPro" id="IPR031762">
    <property type="entry name" value="DUF4738"/>
</dbReference>
<evidence type="ECO:0000313" key="1">
    <source>
        <dbReference type="EMBL" id="RHL86510.1"/>
    </source>
</evidence>
<evidence type="ECO:0000313" key="3">
    <source>
        <dbReference type="Proteomes" id="UP000285013"/>
    </source>
</evidence>
<dbReference type="PROSITE" id="PS51257">
    <property type="entry name" value="PROKAR_LIPOPROTEIN"/>
    <property type="match status" value="1"/>
</dbReference>
<dbReference type="RefSeq" id="WP_007665571.1">
    <property type="nucleotide sequence ID" value="NZ_DAWCKB010000226.1"/>
</dbReference>
<dbReference type="AlphaFoldDB" id="A0A3E4IAH0"/>